<keyword evidence="2" id="KW-0862">Zinc</keyword>
<sequence>MLQHLRTSGITIPNLPLISDDGRIQELVEGSVSDDDEDRLGQPRQEALPSQESSFGDEAEPATAFPTPPSLPNTSPQDSACQAVLPTLGQTGTYTHSSLSHVNRHTLGPSPRSTTSTALEPASSASHNGWKEAEGPKLVPDESTTIESSMSLCEARVAGVYHDQGRVSSVHGLAGIMNPTWRERHKENISKLAWRGEAAIAESRARLISNAALQRQREGQITRQPRSTTDLDGVSGDLAKHLLDLHFNRTHYASIITYRPAIIDGLAHGGPWINKLLLNAIYYSSAIYSDRECLRSDPNDVQTVGDQFYARFKQLLADEIDVPSIPSAMALLLVSATLVSQGKSSAGWNLSGMAYRMITDLGCHMALGPDYQSEASSGHGRKLQRDMEQEMRKRLYWGAYVTDTTQAMYLGRSCMFASVTARVPLQLLDTFDEMELWQPYVDKYSTAASSGLSLFEPQPARTVSTFMALARLLQISARITDLYDIKTIKLNGDSVQDKGRSIEWELENWRATLPEHLHLEPDSTSVPPPHQSSHTPPATLSQSCFTEHSSSKDIFEGIRTMLQNAAAKKSAYVALS</sequence>
<dbReference type="SMART" id="SM00906">
    <property type="entry name" value="Fungal_trans"/>
    <property type="match status" value="1"/>
</dbReference>
<dbReference type="CDD" id="cd12148">
    <property type="entry name" value="fungal_TF_MHR"/>
    <property type="match status" value="1"/>
</dbReference>
<dbReference type="RefSeq" id="XP_017995832.1">
    <property type="nucleotide sequence ID" value="XM_018139980.1"/>
</dbReference>
<evidence type="ECO:0000256" key="6">
    <source>
        <dbReference type="ARBA" id="ARBA00023242"/>
    </source>
</evidence>
<evidence type="ECO:0000256" key="4">
    <source>
        <dbReference type="ARBA" id="ARBA00023125"/>
    </source>
</evidence>
<dbReference type="OrthoDB" id="2154091at2759"/>
<feature type="region of interest" description="Disordered" evidence="7">
    <location>
        <begin position="30"/>
        <end position="80"/>
    </location>
</feature>
<keyword evidence="3" id="KW-0805">Transcription regulation</keyword>
<evidence type="ECO:0000256" key="2">
    <source>
        <dbReference type="ARBA" id="ARBA00022833"/>
    </source>
</evidence>
<evidence type="ECO:0000256" key="1">
    <source>
        <dbReference type="ARBA" id="ARBA00022723"/>
    </source>
</evidence>
<evidence type="ECO:0000256" key="3">
    <source>
        <dbReference type="ARBA" id="ARBA00023015"/>
    </source>
</evidence>
<gene>
    <name evidence="9" type="ORF">AB675_11158</name>
</gene>
<keyword evidence="10" id="KW-1185">Reference proteome</keyword>
<dbReference type="GO" id="GO:0003677">
    <property type="term" value="F:DNA binding"/>
    <property type="evidence" value="ECO:0007669"/>
    <property type="project" value="UniProtKB-KW"/>
</dbReference>
<feature type="compositionally biased region" description="Polar residues" evidence="7">
    <location>
        <begin position="111"/>
        <end position="127"/>
    </location>
</feature>
<dbReference type="GeneID" id="28731860"/>
<keyword evidence="1" id="KW-0479">Metal-binding</keyword>
<dbReference type="InterPro" id="IPR007219">
    <property type="entry name" value="XnlR_reg_dom"/>
</dbReference>
<dbReference type="VEuPathDB" id="FungiDB:AB675_11158"/>
<reference evidence="9 10" key="1">
    <citation type="submission" date="2015-06" db="EMBL/GenBank/DDBJ databases">
        <title>Draft genome of the ant-associated black yeast Phialophora attae CBS 131958.</title>
        <authorList>
            <person name="Moreno L.F."/>
            <person name="Stielow B.J."/>
            <person name="de Hoog S."/>
            <person name="Vicente V.A."/>
            <person name="Weiss V.A."/>
            <person name="de Vries M."/>
            <person name="Cruz L.M."/>
            <person name="Souza E.M."/>
        </authorList>
    </citation>
    <scope>NUCLEOTIDE SEQUENCE [LARGE SCALE GENOMIC DNA]</scope>
    <source>
        <strain evidence="9 10">CBS 131958</strain>
    </source>
</reference>
<evidence type="ECO:0000256" key="7">
    <source>
        <dbReference type="SAM" id="MobiDB-lite"/>
    </source>
</evidence>
<keyword evidence="5" id="KW-0804">Transcription</keyword>
<name>A0A0N0NIU9_9EURO</name>
<dbReference type="PANTHER" id="PTHR31313:SF86">
    <property type="entry name" value="ZN(2)-C6 FUNGAL-TYPE DOMAIN-CONTAINING PROTEIN"/>
    <property type="match status" value="1"/>
</dbReference>
<feature type="region of interest" description="Disordered" evidence="7">
    <location>
        <begin position="92"/>
        <end position="141"/>
    </location>
</feature>
<proteinExistence type="predicted"/>
<feature type="compositionally biased region" description="Polar residues" evidence="7">
    <location>
        <begin position="531"/>
        <end position="543"/>
    </location>
</feature>
<dbReference type="GO" id="GO:0008270">
    <property type="term" value="F:zinc ion binding"/>
    <property type="evidence" value="ECO:0007669"/>
    <property type="project" value="InterPro"/>
</dbReference>
<organism evidence="9 10">
    <name type="scientific">Cyphellophora attinorum</name>
    <dbReference type="NCBI Taxonomy" id="1664694"/>
    <lineage>
        <taxon>Eukaryota</taxon>
        <taxon>Fungi</taxon>
        <taxon>Dikarya</taxon>
        <taxon>Ascomycota</taxon>
        <taxon>Pezizomycotina</taxon>
        <taxon>Eurotiomycetes</taxon>
        <taxon>Chaetothyriomycetidae</taxon>
        <taxon>Chaetothyriales</taxon>
        <taxon>Cyphellophoraceae</taxon>
        <taxon>Cyphellophora</taxon>
    </lineage>
</organism>
<dbReference type="Proteomes" id="UP000038010">
    <property type="component" value="Unassembled WGS sequence"/>
</dbReference>
<protein>
    <submittedName>
        <fullName evidence="9">Nitrogen assimilation transcription factor nit-4</fullName>
    </submittedName>
</protein>
<dbReference type="InterPro" id="IPR051615">
    <property type="entry name" value="Transcr_Regulatory_Elem"/>
</dbReference>
<feature type="domain" description="Xylanolytic transcriptional activator regulatory" evidence="8">
    <location>
        <begin position="347"/>
        <end position="432"/>
    </location>
</feature>
<evidence type="ECO:0000259" key="8">
    <source>
        <dbReference type="SMART" id="SM00906"/>
    </source>
</evidence>
<feature type="compositionally biased region" description="Polar residues" evidence="7">
    <location>
        <begin position="92"/>
        <end position="101"/>
    </location>
</feature>
<comment type="caution">
    <text evidence="9">The sequence shown here is derived from an EMBL/GenBank/DDBJ whole genome shotgun (WGS) entry which is preliminary data.</text>
</comment>
<dbReference type="Pfam" id="PF04082">
    <property type="entry name" value="Fungal_trans"/>
    <property type="match status" value="1"/>
</dbReference>
<dbReference type="AlphaFoldDB" id="A0A0N0NIU9"/>
<feature type="region of interest" description="Disordered" evidence="7">
    <location>
        <begin position="519"/>
        <end position="543"/>
    </location>
</feature>
<evidence type="ECO:0000313" key="9">
    <source>
        <dbReference type="EMBL" id="KPI35869.1"/>
    </source>
</evidence>
<dbReference type="STRING" id="1664694.A0A0N0NIU9"/>
<keyword evidence="4" id="KW-0238">DNA-binding</keyword>
<dbReference type="GO" id="GO:0006351">
    <property type="term" value="P:DNA-templated transcription"/>
    <property type="evidence" value="ECO:0007669"/>
    <property type="project" value="InterPro"/>
</dbReference>
<keyword evidence="6" id="KW-0539">Nucleus</keyword>
<evidence type="ECO:0000256" key="5">
    <source>
        <dbReference type="ARBA" id="ARBA00023163"/>
    </source>
</evidence>
<dbReference type="PANTHER" id="PTHR31313">
    <property type="entry name" value="TY1 ENHANCER ACTIVATOR"/>
    <property type="match status" value="1"/>
</dbReference>
<dbReference type="EMBL" id="LFJN01000036">
    <property type="protein sequence ID" value="KPI35869.1"/>
    <property type="molecule type" value="Genomic_DNA"/>
</dbReference>
<accession>A0A0N0NIU9</accession>
<evidence type="ECO:0000313" key="10">
    <source>
        <dbReference type="Proteomes" id="UP000038010"/>
    </source>
</evidence>